<reference evidence="3" key="1">
    <citation type="journal article" date="2013" name="Nature">
        <title>Draft genome of the wheat A-genome progenitor Triticum urartu.</title>
        <authorList>
            <person name="Ling H.Q."/>
            <person name="Zhao S."/>
            <person name="Liu D."/>
            <person name="Wang J."/>
            <person name="Sun H."/>
            <person name="Zhang C."/>
            <person name="Fan H."/>
            <person name="Li D."/>
            <person name="Dong L."/>
            <person name="Tao Y."/>
            <person name="Gao C."/>
            <person name="Wu H."/>
            <person name="Li Y."/>
            <person name="Cui Y."/>
            <person name="Guo X."/>
            <person name="Zheng S."/>
            <person name="Wang B."/>
            <person name="Yu K."/>
            <person name="Liang Q."/>
            <person name="Yang W."/>
            <person name="Lou X."/>
            <person name="Chen J."/>
            <person name="Feng M."/>
            <person name="Jian J."/>
            <person name="Zhang X."/>
            <person name="Luo G."/>
            <person name="Jiang Y."/>
            <person name="Liu J."/>
            <person name="Wang Z."/>
            <person name="Sha Y."/>
            <person name="Zhang B."/>
            <person name="Wu H."/>
            <person name="Tang D."/>
            <person name="Shen Q."/>
            <person name="Xue P."/>
            <person name="Zou S."/>
            <person name="Wang X."/>
            <person name="Liu X."/>
            <person name="Wang F."/>
            <person name="Yang Y."/>
            <person name="An X."/>
            <person name="Dong Z."/>
            <person name="Zhang K."/>
            <person name="Zhang X."/>
            <person name="Luo M.C."/>
            <person name="Dvorak J."/>
            <person name="Tong Y."/>
            <person name="Wang J."/>
            <person name="Yang H."/>
            <person name="Li Z."/>
            <person name="Wang D."/>
            <person name="Zhang A."/>
            <person name="Wang J."/>
        </authorList>
    </citation>
    <scope>NUCLEOTIDE SEQUENCE</scope>
    <source>
        <strain evidence="3">cv. G1812</strain>
    </source>
</reference>
<organism evidence="2 3">
    <name type="scientific">Triticum urartu</name>
    <name type="common">Red wild einkorn</name>
    <name type="synonym">Crithodium urartu</name>
    <dbReference type="NCBI Taxonomy" id="4572"/>
    <lineage>
        <taxon>Eukaryota</taxon>
        <taxon>Viridiplantae</taxon>
        <taxon>Streptophyta</taxon>
        <taxon>Embryophyta</taxon>
        <taxon>Tracheophyta</taxon>
        <taxon>Spermatophyta</taxon>
        <taxon>Magnoliopsida</taxon>
        <taxon>Liliopsida</taxon>
        <taxon>Poales</taxon>
        <taxon>Poaceae</taxon>
        <taxon>BOP clade</taxon>
        <taxon>Pooideae</taxon>
        <taxon>Triticodae</taxon>
        <taxon>Triticeae</taxon>
        <taxon>Triticinae</taxon>
        <taxon>Triticum</taxon>
    </lineage>
</organism>
<keyword evidence="3" id="KW-1185">Reference proteome</keyword>
<dbReference type="Gramene" id="TuG1812G0500004083.01.T01">
    <property type="protein sequence ID" value="TuG1812G0500004083.01.T01"/>
    <property type="gene ID" value="TuG1812G0500004083.01"/>
</dbReference>
<evidence type="ECO:0000313" key="3">
    <source>
        <dbReference type="Proteomes" id="UP000015106"/>
    </source>
</evidence>
<evidence type="ECO:0000256" key="1">
    <source>
        <dbReference type="SAM" id="MobiDB-lite"/>
    </source>
</evidence>
<feature type="region of interest" description="Disordered" evidence="1">
    <location>
        <begin position="1"/>
        <end position="35"/>
    </location>
</feature>
<protein>
    <submittedName>
        <fullName evidence="2">Uncharacterized protein</fullName>
    </submittedName>
</protein>
<reference evidence="2" key="2">
    <citation type="submission" date="2018-03" db="EMBL/GenBank/DDBJ databases">
        <title>The Triticum urartu genome reveals the dynamic nature of wheat genome evolution.</title>
        <authorList>
            <person name="Ling H."/>
            <person name="Ma B."/>
            <person name="Shi X."/>
            <person name="Liu H."/>
            <person name="Dong L."/>
            <person name="Sun H."/>
            <person name="Cao Y."/>
            <person name="Gao Q."/>
            <person name="Zheng S."/>
            <person name="Li Y."/>
            <person name="Yu Y."/>
            <person name="Du H."/>
            <person name="Qi M."/>
            <person name="Li Y."/>
            <person name="Yu H."/>
            <person name="Cui Y."/>
            <person name="Wang N."/>
            <person name="Chen C."/>
            <person name="Wu H."/>
            <person name="Zhao Y."/>
            <person name="Zhang J."/>
            <person name="Li Y."/>
            <person name="Zhou W."/>
            <person name="Zhang B."/>
            <person name="Hu W."/>
            <person name="Eijk M."/>
            <person name="Tang J."/>
            <person name="Witsenboer H."/>
            <person name="Zhao S."/>
            <person name="Li Z."/>
            <person name="Zhang A."/>
            <person name="Wang D."/>
            <person name="Liang C."/>
        </authorList>
    </citation>
    <scope>NUCLEOTIDE SEQUENCE [LARGE SCALE GENOMIC DNA]</scope>
    <source>
        <strain evidence="2">cv. G1812</strain>
    </source>
</reference>
<name>A0A8R7UNM0_TRIUA</name>
<accession>A0A8R7UNM0</accession>
<feature type="compositionally biased region" description="Basic residues" evidence="1">
    <location>
        <begin position="11"/>
        <end position="23"/>
    </location>
</feature>
<sequence>MGSLRQSPPPSRRHPRSSPHRNPSRLPRSTLDGKTYKMGVGMRVAEGRTMGYGQRCSSGRSGCRVCTD</sequence>
<proteinExistence type="predicted"/>
<dbReference type="EnsemblPlants" id="TuG1812G0500004083.01.T01">
    <property type="protein sequence ID" value="TuG1812G0500004083.01.T01"/>
    <property type="gene ID" value="TuG1812G0500004083.01"/>
</dbReference>
<evidence type="ECO:0000313" key="2">
    <source>
        <dbReference type="EnsemblPlants" id="TuG1812G0500004083.01.T01"/>
    </source>
</evidence>
<reference evidence="2" key="3">
    <citation type="submission" date="2022-06" db="UniProtKB">
        <authorList>
            <consortium name="EnsemblPlants"/>
        </authorList>
    </citation>
    <scope>IDENTIFICATION</scope>
</reference>
<dbReference type="Proteomes" id="UP000015106">
    <property type="component" value="Chromosome 5"/>
</dbReference>
<dbReference type="AlphaFoldDB" id="A0A8R7UNM0"/>